<reference evidence="8 9" key="1">
    <citation type="submission" date="2019-08" db="EMBL/GenBank/DDBJ databases">
        <title>Archaea genome.</title>
        <authorList>
            <person name="Kajale S."/>
            <person name="Shouche Y."/>
            <person name="Deshpande N."/>
            <person name="Sharma A."/>
        </authorList>
    </citation>
    <scope>NUCLEOTIDE SEQUENCE [LARGE SCALE GENOMIC DNA]</scope>
    <source>
        <strain evidence="8 9">ESP3B_9</strain>
    </source>
</reference>
<dbReference type="SUPFAM" id="SSF52540">
    <property type="entry name" value="P-loop containing nucleoside triphosphate hydrolases"/>
    <property type="match status" value="1"/>
</dbReference>
<evidence type="ECO:0000256" key="4">
    <source>
        <dbReference type="ARBA" id="ARBA00034320"/>
    </source>
</evidence>
<dbReference type="Gene3D" id="3.30.1220.10">
    <property type="entry name" value="CobW-like, C-terminal domain"/>
    <property type="match status" value="1"/>
</dbReference>
<comment type="catalytic activity">
    <reaction evidence="5">
        <text>GTP + H2O = GDP + phosphate + H(+)</text>
        <dbReference type="Rhea" id="RHEA:19669"/>
        <dbReference type="ChEBI" id="CHEBI:15377"/>
        <dbReference type="ChEBI" id="CHEBI:15378"/>
        <dbReference type="ChEBI" id="CHEBI:37565"/>
        <dbReference type="ChEBI" id="CHEBI:43474"/>
        <dbReference type="ChEBI" id="CHEBI:58189"/>
    </reaction>
    <physiologicalReaction direction="left-to-right" evidence="5">
        <dbReference type="Rhea" id="RHEA:19670"/>
    </physiologicalReaction>
</comment>
<evidence type="ECO:0000256" key="6">
    <source>
        <dbReference type="SAM" id="MobiDB-lite"/>
    </source>
</evidence>
<dbReference type="CDD" id="cd03112">
    <property type="entry name" value="CobW-like"/>
    <property type="match status" value="1"/>
</dbReference>
<dbReference type="InterPro" id="IPR027417">
    <property type="entry name" value="P-loop_NTPase"/>
</dbReference>
<protein>
    <submittedName>
        <fullName evidence="8">GTP-binding protein</fullName>
    </submittedName>
</protein>
<dbReference type="GO" id="GO:0016787">
    <property type="term" value="F:hydrolase activity"/>
    <property type="evidence" value="ECO:0007669"/>
    <property type="project" value="UniProtKB-KW"/>
</dbReference>
<feature type="region of interest" description="Disordered" evidence="6">
    <location>
        <begin position="241"/>
        <end position="296"/>
    </location>
</feature>
<organism evidence="8 9">
    <name type="scientific">Natrialba swarupiae</name>
    <dbReference type="NCBI Taxonomy" id="2448032"/>
    <lineage>
        <taxon>Archaea</taxon>
        <taxon>Methanobacteriati</taxon>
        <taxon>Methanobacteriota</taxon>
        <taxon>Stenosarchaea group</taxon>
        <taxon>Halobacteria</taxon>
        <taxon>Halobacteriales</taxon>
        <taxon>Natrialbaceae</taxon>
        <taxon>Natrialba</taxon>
    </lineage>
</organism>
<gene>
    <name evidence="8" type="ORF">FYC77_13440</name>
</gene>
<dbReference type="GO" id="GO:0000166">
    <property type="term" value="F:nucleotide binding"/>
    <property type="evidence" value="ECO:0007669"/>
    <property type="project" value="UniProtKB-KW"/>
</dbReference>
<dbReference type="EMBL" id="VTAW01000017">
    <property type="protein sequence ID" value="TYT61514.1"/>
    <property type="molecule type" value="Genomic_DNA"/>
</dbReference>
<dbReference type="InterPro" id="IPR051927">
    <property type="entry name" value="Zn_Chap_cDPG_Synth"/>
</dbReference>
<dbReference type="AlphaFoldDB" id="A0A5D5AK12"/>
<comment type="similarity">
    <text evidence="4">Belongs to the SIMIBI class G3E GTPase family. ZNG1 subfamily.</text>
</comment>
<evidence type="ECO:0000259" key="7">
    <source>
        <dbReference type="SMART" id="SM00833"/>
    </source>
</evidence>
<evidence type="ECO:0000256" key="1">
    <source>
        <dbReference type="ARBA" id="ARBA00022741"/>
    </source>
</evidence>
<dbReference type="Pfam" id="PF07683">
    <property type="entry name" value="CobW_C"/>
    <property type="match status" value="1"/>
</dbReference>
<comment type="caution">
    <text evidence="8">The sequence shown here is derived from an EMBL/GenBank/DDBJ whole genome shotgun (WGS) entry which is preliminary data.</text>
</comment>
<evidence type="ECO:0000313" key="9">
    <source>
        <dbReference type="Proteomes" id="UP000324104"/>
    </source>
</evidence>
<dbReference type="SMART" id="SM00833">
    <property type="entry name" value="CobW_C"/>
    <property type="match status" value="1"/>
</dbReference>
<proteinExistence type="inferred from homology"/>
<keyword evidence="2" id="KW-0378">Hydrolase</keyword>
<dbReference type="RefSeq" id="WP_149082011.1">
    <property type="nucleotide sequence ID" value="NZ_VTAW01000017.1"/>
</dbReference>
<keyword evidence="9" id="KW-1185">Reference proteome</keyword>
<feature type="compositionally biased region" description="Basic and acidic residues" evidence="6">
    <location>
        <begin position="241"/>
        <end position="295"/>
    </location>
</feature>
<dbReference type="PANTHER" id="PTHR43603:SF1">
    <property type="entry name" value="ZINC-REGULATED GTPASE METALLOPROTEIN ACTIVATOR 1"/>
    <property type="match status" value="1"/>
</dbReference>
<dbReference type="InterPro" id="IPR036627">
    <property type="entry name" value="CobW-likC_sf"/>
</dbReference>
<dbReference type="Pfam" id="PF02492">
    <property type="entry name" value="cobW"/>
    <property type="match status" value="1"/>
</dbReference>
<evidence type="ECO:0000313" key="8">
    <source>
        <dbReference type="EMBL" id="TYT61514.1"/>
    </source>
</evidence>
<evidence type="ECO:0000256" key="5">
    <source>
        <dbReference type="ARBA" id="ARBA00049117"/>
    </source>
</evidence>
<name>A0A5D5AK12_9EURY</name>
<evidence type="ECO:0000256" key="3">
    <source>
        <dbReference type="ARBA" id="ARBA00023186"/>
    </source>
</evidence>
<dbReference type="Proteomes" id="UP000324104">
    <property type="component" value="Unassembled WGS sequence"/>
</dbReference>
<dbReference type="SUPFAM" id="SSF90002">
    <property type="entry name" value="Hypothetical protein YjiA, C-terminal domain"/>
    <property type="match status" value="1"/>
</dbReference>
<dbReference type="PANTHER" id="PTHR43603">
    <property type="entry name" value="COBW DOMAIN-CONTAINING PROTEIN DDB_G0274527"/>
    <property type="match status" value="1"/>
</dbReference>
<sequence>MDSGRIPVTVVSGNLGAGKTTLLNHLLERTDRRIAVLVNDMGDVNVDAALLEDETDLARDGIAELSNGCICCELQDDLETEVRRLARGYDFDQLVVESSGISEPAPVARLFTTGSAAAERYEVDSLVTVVDASLLLDAVEGQSLERETPPDAEDRPLSDLLVEQLEFSNVVLLNKADLLDADDLDRLETIVEALQPDAEIHRTTFSEIDPSRLLGRELFDPDELGDLPGWQRALEHAREHGHLDDHGDHSHDDHDDHGHSDHGHDEHDEHGHSDHGHDEHDEHGHNDHEHDHRTPDQIYDVTSITVRRTEPFHPTRFASFLEELPESVVRAKGKCWIAGRHDLLIQLSQAGRSVVAEARGNWVATRPAAQQRLYRRNHPDEPWDDEHGDRRTELVFIGQFDEAALRDSLRDCVCTPGAVEDGSIENPFPSEVGGRVVLR</sequence>
<evidence type="ECO:0000256" key="2">
    <source>
        <dbReference type="ARBA" id="ARBA00022801"/>
    </source>
</evidence>
<keyword evidence="1" id="KW-0547">Nucleotide-binding</keyword>
<feature type="domain" description="CobW C-terminal" evidence="7">
    <location>
        <begin position="301"/>
        <end position="413"/>
    </location>
</feature>
<accession>A0A5D5AK12</accession>
<keyword evidence="3" id="KW-0143">Chaperone</keyword>
<dbReference type="InterPro" id="IPR003495">
    <property type="entry name" value="CobW/HypB/UreG_nucleotide-bd"/>
</dbReference>
<dbReference type="InterPro" id="IPR011629">
    <property type="entry name" value="CobW-like_C"/>
</dbReference>
<dbReference type="Gene3D" id="3.40.50.300">
    <property type="entry name" value="P-loop containing nucleotide triphosphate hydrolases"/>
    <property type="match status" value="1"/>
</dbReference>